<dbReference type="EMBL" id="CP000806">
    <property type="protein sequence ID" value="ACB49672.1"/>
    <property type="molecule type" value="Genomic_DNA"/>
</dbReference>
<proteinExistence type="predicted"/>
<sequence length="102" mass="11740">MYIAKNQVFLPKPKKSFFLKLSKYFRLLFPNKPMYHEHIEKTTGAKQMNFNNTFAAILTIALTAGLNISAMANVPTEQENQKENNNPITETTQPQWCFPGRC</sequence>
<dbReference type="STRING" id="43989.cce_0321"/>
<accession>B1X131</accession>
<evidence type="ECO:0000313" key="1">
    <source>
        <dbReference type="EMBL" id="ACB49672.1"/>
    </source>
</evidence>
<name>B1X131_CROS5</name>
<keyword evidence="2" id="KW-1185">Reference proteome</keyword>
<reference evidence="1 2" key="1">
    <citation type="journal article" date="2008" name="Proc. Natl. Acad. Sci. U.S.A.">
        <title>The genome of Cyanothece 51142, a unicellular diazotrophic cyanobacterium important in the marine nitrogen cycle.</title>
        <authorList>
            <person name="Welsh E.A."/>
            <person name="Liberton M."/>
            <person name="Stoeckel J."/>
            <person name="Loh T."/>
            <person name="Elvitigala T."/>
            <person name="Wang C."/>
            <person name="Wollam A."/>
            <person name="Fulton R.S."/>
            <person name="Clifton S.W."/>
            <person name="Jacobs J.M."/>
            <person name="Aurora R."/>
            <person name="Ghosh B.K."/>
            <person name="Sherman L.A."/>
            <person name="Smith R.D."/>
            <person name="Wilson R.K."/>
            <person name="Pakrasi H.B."/>
        </authorList>
    </citation>
    <scope>NUCLEOTIDE SEQUENCE [LARGE SCALE GENOMIC DNA]</scope>
    <source>
        <strain evidence="2">ATCC 51142 / BH68</strain>
    </source>
</reference>
<dbReference type="KEGG" id="cyt:cce_0321"/>
<protein>
    <submittedName>
        <fullName evidence="1">Uncharacterized protein</fullName>
    </submittedName>
</protein>
<organism evidence="1 2">
    <name type="scientific">Crocosphaera subtropica (strain ATCC 51142 / BH68)</name>
    <name type="common">Cyanothece sp. (strain ATCC 51142)</name>
    <dbReference type="NCBI Taxonomy" id="43989"/>
    <lineage>
        <taxon>Bacteria</taxon>
        <taxon>Bacillati</taxon>
        <taxon>Cyanobacteriota</taxon>
        <taxon>Cyanophyceae</taxon>
        <taxon>Oscillatoriophycideae</taxon>
        <taxon>Chroococcales</taxon>
        <taxon>Aphanothecaceae</taxon>
        <taxon>Crocosphaera</taxon>
        <taxon>Crocosphaera subtropica</taxon>
    </lineage>
</organism>
<dbReference type="Proteomes" id="UP000001203">
    <property type="component" value="Chromosome circular"/>
</dbReference>
<evidence type="ECO:0000313" key="2">
    <source>
        <dbReference type="Proteomes" id="UP000001203"/>
    </source>
</evidence>
<dbReference type="RefSeq" id="WP_012361344.1">
    <property type="nucleotide sequence ID" value="NC_010546.1"/>
</dbReference>
<dbReference type="eggNOG" id="ENOG5030R3K">
    <property type="taxonomic scope" value="Bacteria"/>
</dbReference>
<gene>
    <name evidence="1" type="ordered locus">cce_0321</name>
</gene>
<dbReference type="HOGENOM" id="CLU_2272706_0_0_3"/>
<dbReference type="AlphaFoldDB" id="B1X131"/>